<comment type="caution">
    <text evidence="2">The sequence shown here is derived from an EMBL/GenBank/DDBJ whole genome shotgun (WGS) entry which is preliminary data.</text>
</comment>
<gene>
    <name evidence="2" type="ORF">B0H17DRAFT_1180666</name>
</gene>
<sequence>MARALSTTPATLRLIAPGIWKISPIRLGSTQKLMFASKYGRCESSSNTGTCARHEASSCPLRYRRERRTTPALLASDWPSDFARRPTCLDCCLGSASPQVSGGGGASVQPWCLSTHSRRGAPRAPVPSASASTNSTAVTQKEDEEGNSKKGRKICKAQNTADKRAQVANCGDDRRRKLWGYVGSGGAHAQRSTRSGHAAACANDSCVGVVRAILHATTTCCSAGVRVPAAPPHPTRVDRTLKRVRDATAYLGAPPFFPGSPAPRDASRARSSNFVTQRGNGFIKGKEENTAGWAEQRARVDAAPRQQAERDWEAWERVSVIVWWREGASEWRQRGVEDRVRGTGCGGGTTGRERRGSQCIAASCTNELPGKEPHSLLTQRLVSHPDAAKRGTVGWKRERGAGEGILVLHGWMRNENSLNASSPEGSDGLQSTTAEAPAIFARARTAWRISAVDKREENEGRIYNCRIKIENGGLNEPLEICGRAVGVLQPRFFAPRPRMRMQHAASMCHCDELRERPWLQEGPNTV</sequence>
<reference evidence="2" key="1">
    <citation type="submission" date="2023-03" db="EMBL/GenBank/DDBJ databases">
        <title>Massive genome expansion in bonnet fungi (Mycena s.s.) driven by repeated elements and novel gene families across ecological guilds.</title>
        <authorList>
            <consortium name="Lawrence Berkeley National Laboratory"/>
            <person name="Harder C.B."/>
            <person name="Miyauchi S."/>
            <person name="Viragh M."/>
            <person name="Kuo A."/>
            <person name="Thoen E."/>
            <person name="Andreopoulos B."/>
            <person name="Lu D."/>
            <person name="Skrede I."/>
            <person name="Drula E."/>
            <person name="Henrissat B."/>
            <person name="Morin E."/>
            <person name="Kohler A."/>
            <person name="Barry K."/>
            <person name="LaButti K."/>
            <person name="Morin E."/>
            <person name="Salamov A."/>
            <person name="Lipzen A."/>
            <person name="Mereny Z."/>
            <person name="Hegedus B."/>
            <person name="Baldrian P."/>
            <person name="Stursova M."/>
            <person name="Weitz H."/>
            <person name="Taylor A."/>
            <person name="Grigoriev I.V."/>
            <person name="Nagy L.G."/>
            <person name="Martin F."/>
            <person name="Kauserud H."/>
        </authorList>
    </citation>
    <scope>NUCLEOTIDE SEQUENCE</scope>
    <source>
        <strain evidence="2">CBHHK067</strain>
    </source>
</reference>
<evidence type="ECO:0000313" key="2">
    <source>
        <dbReference type="EMBL" id="KAJ7688011.1"/>
    </source>
</evidence>
<feature type="region of interest" description="Disordered" evidence="1">
    <location>
        <begin position="116"/>
        <end position="157"/>
    </location>
</feature>
<dbReference type="EMBL" id="JARKIE010000082">
    <property type="protein sequence ID" value="KAJ7688011.1"/>
    <property type="molecule type" value="Genomic_DNA"/>
</dbReference>
<keyword evidence="3" id="KW-1185">Reference proteome</keyword>
<dbReference type="AlphaFoldDB" id="A0AAD7DDW4"/>
<evidence type="ECO:0000256" key="1">
    <source>
        <dbReference type="SAM" id="MobiDB-lite"/>
    </source>
</evidence>
<dbReference type="Proteomes" id="UP001221757">
    <property type="component" value="Unassembled WGS sequence"/>
</dbReference>
<accession>A0AAD7DDW4</accession>
<organism evidence="2 3">
    <name type="scientific">Mycena rosella</name>
    <name type="common">Pink bonnet</name>
    <name type="synonym">Agaricus rosellus</name>
    <dbReference type="NCBI Taxonomy" id="1033263"/>
    <lineage>
        <taxon>Eukaryota</taxon>
        <taxon>Fungi</taxon>
        <taxon>Dikarya</taxon>
        <taxon>Basidiomycota</taxon>
        <taxon>Agaricomycotina</taxon>
        <taxon>Agaricomycetes</taxon>
        <taxon>Agaricomycetidae</taxon>
        <taxon>Agaricales</taxon>
        <taxon>Marasmiineae</taxon>
        <taxon>Mycenaceae</taxon>
        <taxon>Mycena</taxon>
    </lineage>
</organism>
<protein>
    <submittedName>
        <fullName evidence="2">Uncharacterized protein</fullName>
    </submittedName>
</protein>
<feature type="region of interest" description="Disordered" evidence="1">
    <location>
        <begin position="252"/>
        <end position="272"/>
    </location>
</feature>
<evidence type="ECO:0000313" key="3">
    <source>
        <dbReference type="Proteomes" id="UP001221757"/>
    </source>
</evidence>
<feature type="compositionally biased region" description="Low complexity" evidence="1">
    <location>
        <begin position="122"/>
        <end position="139"/>
    </location>
</feature>
<proteinExistence type="predicted"/>
<name>A0AAD7DDW4_MYCRO</name>